<dbReference type="EMBL" id="JAFBFC010000001">
    <property type="protein sequence ID" value="MBM7702099.1"/>
    <property type="molecule type" value="Genomic_DNA"/>
</dbReference>
<gene>
    <name evidence="2" type="ORF">JOC83_000925</name>
</gene>
<accession>A0ABS2QRM7</accession>
<feature type="coiled-coil region" evidence="1">
    <location>
        <begin position="8"/>
        <end position="39"/>
    </location>
</feature>
<proteinExistence type="predicted"/>
<protein>
    <submittedName>
        <fullName evidence="2">Uncharacterized protein</fullName>
    </submittedName>
</protein>
<name>A0ABS2QRM7_9BACI</name>
<sequence>MNEINLQFNQIHQKLDRIIAKKEEQNEEQNKELRQVLLKVLKNLER</sequence>
<organism evidence="2 3">
    <name type="scientific">Priestia iocasae</name>
    <dbReference type="NCBI Taxonomy" id="2291674"/>
    <lineage>
        <taxon>Bacteria</taxon>
        <taxon>Bacillati</taxon>
        <taxon>Bacillota</taxon>
        <taxon>Bacilli</taxon>
        <taxon>Bacillales</taxon>
        <taxon>Bacillaceae</taxon>
        <taxon>Priestia</taxon>
    </lineage>
</organism>
<comment type="caution">
    <text evidence="2">The sequence shown here is derived from an EMBL/GenBank/DDBJ whole genome shotgun (WGS) entry which is preliminary data.</text>
</comment>
<reference evidence="2 3" key="1">
    <citation type="submission" date="2021-01" db="EMBL/GenBank/DDBJ databases">
        <title>Genomic Encyclopedia of Type Strains, Phase IV (KMG-IV): sequencing the most valuable type-strain genomes for metagenomic binning, comparative biology and taxonomic classification.</title>
        <authorList>
            <person name="Goeker M."/>
        </authorList>
    </citation>
    <scope>NUCLEOTIDE SEQUENCE [LARGE SCALE GENOMIC DNA]</scope>
    <source>
        <strain evidence="2 3">DSM 104297</strain>
    </source>
</reference>
<evidence type="ECO:0000313" key="3">
    <source>
        <dbReference type="Proteomes" id="UP000809829"/>
    </source>
</evidence>
<keyword evidence="3" id="KW-1185">Reference proteome</keyword>
<evidence type="ECO:0000256" key="1">
    <source>
        <dbReference type="SAM" id="Coils"/>
    </source>
</evidence>
<dbReference type="RefSeq" id="WP_205184387.1">
    <property type="nucleotide sequence ID" value="NZ_JAFBFC010000001.1"/>
</dbReference>
<keyword evidence="1" id="KW-0175">Coiled coil</keyword>
<evidence type="ECO:0000313" key="2">
    <source>
        <dbReference type="EMBL" id="MBM7702099.1"/>
    </source>
</evidence>
<dbReference type="Proteomes" id="UP000809829">
    <property type="component" value="Unassembled WGS sequence"/>
</dbReference>